<feature type="compositionally biased region" description="Basic and acidic residues" evidence="1">
    <location>
        <begin position="1"/>
        <end position="18"/>
    </location>
</feature>
<dbReference type="SUPFAM" id="SSF55729">
    <property type="entry name" value="Acyl-CoA N-acyltransferases (Nat)"/>
    <property type="match status" value="1"/>
</dbReference>
<dbReference type="InterPro" id="IPR052523">
    <property type="entry name" value="Trichothecene_AcTrans"/>
</dbReference>
<dbReference type="EMBL" id="JBBXMP010000015">
    <property type="protein sequence ID" value="KAL0068979.1"/>
    <property type="molecule type" value="Genomic_DNA"/>
</dbReference>
<gene>
    <name evidence="3" type="ORF">AAF712_003972</name>
</gene>
<dbReference type="InterPro" id="IPR000182">
    <property type="entry name" value="GNAT_dom"/>
</dbReference>
<organism evidence="3 4">
    <name type="scientific">Marasmius tenuissimus</name>
    <dbReference type="NCBI Taxonomy" id="585030"/>
    <lineage>
        <taxon>Eukaryota</taxon>
        <taxon>Fungi</taxon>
        <taxon>Dikarya</taxon>
        <taxon>Basidiomycota</taxon>
        <taxon>Agaricomycotina</taxon>
        <taxon>Agaricomycetes</taxon>
        <taxon>Agaricomycetidae</taxon>
        <taxon>Agaricales</taxon>
        <taxon>Marasmiineae</taxon>
        <taxon>Marasmiaceae</taxon>
        <taxon>Marasmius</taxon>
    </lineage>
</organism>
<dbReference type="PANTHER" id="PTHR42791:SF17">
    <property type="entry name" value="ACETYLTRANSFERASE, GNAT FAMILY FAMILY (AFU_ORTHOLOGUE AFUA_8G05690)"/>
    <property type="match status" value="1"/>
</dbReference>
<sequence>MTTDTPKIRQAEPTDTKKMSPLFASSFHPVSPYIKRAMPDTPVVEAWWEAIHNYSVTSPDISIHVVTCADEIVALGRWRFSSPTWDTEPIEGSQPDSENSNLAFTGDTSAGTWSLFGFSPDHDEEMCKSMIDFLGVTRKSYMSGRAHVLLELVLCAHEYKGVGAGRMLVEQCVREADERGLKIFVETNGPIVKFYEKFGFEVKERLVMPGGYGYEEIILVRPAKK</sequence>
<feature type="domain" description="N-acetyltransferase" evidence="2">
    <location>
        <begin position="59"/>
        <end position="224"/>
    </location>
</feature>
<evidence type="ECO:0000313" key="4">
    <source>
        <dbReference type="Proteomes" id="UP001437256"/>
    </source>
</evidence>
<protein>
    <recommendedName>
        <fullName evidence="2">N-acetyltransferase domain-containing protein</fullName>
    </recommendedName>
</protein>
<feature type="region of interest" description="Disordered" evidence="1">
    <location>
        <begin position="1"/>
        <end position="21"/>
    </location>
</feature>
<name>A0ABR3A7M3_9AGAR</name>
<evidence type="ECO:0000259" key="2">
    <source>
        <dbReference type="PROSITE" id="PS51186"/>
    </source>
</evidence>
<keyword evidence="4" id="KW-1185">Reference proteome</keyword>
<dbReference type="Gene3D" id="3.40.630.30">
    <property type="match status" value="1"/>
</dbReference>
<dbReference type="Pfam" id="PF00583">
    <property type="entry name" value="Acetyltransf_1"/>
    <property type="match status" value="1"/>
</dbReference>
<dbReference type="PANTHER" id="PTHR42791">
    <property type="entry name" value="GNAT FAMILY ACETYLTRANSFERASE"/>
    <property type="match status" value="1"/>
</dbReference>
<proteinExistence type="predicted"/>
<reference evidence="3 4" key="1">
    <citation type="submission" date="2024-05" db="EMBL/GenBank/DDBJ databases">
        <title>A draft genome resource for the thread blight pathogen Marasmius tenuissimus strain MS-2.</title>
        <authorList>
            <person name="Yulfo-Soto G.E."/>
            <person name="Baruah I.K."/>
            <person name="Amoako-Attah I."/>
            <person name="Bukari Y."/>
            <person name="Meinhardt L.W."/>
            <person name="Bailey B.A."/>
            <person name="Cohen S.P."/>
        </authorList>
    </citation>
    <scope>NUCLEOTIDE SEQUENCE [LARGE SCALE GENOMIC DNA]</scope>
    <source>
        <strain evidence="3 4">MS-2</strain>
    </source>
</reference>
<comment type="caution">
    <text evidence="3">The sequence shown here is derived from an EMBL/GenBank/DDBJ whole genome shotgun (WGS) entry which is preliminary data.</text>
</comment>
<dbReference type="PROSITE" id="PS51186">
    <property type="entry name" value="GNAT"/>
    <property type="match status" value="1"/>
</dbReference>
<dbReference type="Proteomes" id="UP001437256">
    <property type="component" value="Unassembled WGS sequence"/>
</dbReference>
<accession>A0ABR3A7M3</accession>
<evidence type="ECO:0000256" key="1">
    <source>
        <dbReference type="SAM" id="MobiDB-lite"/>
    </source>
</evidence>
<dbReference type="InterPro" id="IPR016181">
    <property type="entry name" value="Acyl_CoA_acyltransferase"/>
</dbReference>
<evidence type="ECO:0000313" key="3">
    <source>
        <dbReference type="EMBL" id="KAL0068979.1"/>
    </source>
</evidence>